<evidence type="ECO:0000313" key="2">
    <source>
        <dbReference type="Proteomes" id="UP000016648"/>
    </source>
</evidence>
<protein>
    <submittedName>
        <fullName evidence="1">Uncharacterized protein</fullName>
    </submittedName>
</protein>
<sequence>MPYRKLPKTDAARLKALKTLLDCDDIYTVRNRFIDWKVLNRAKTACEHLQTAVEQYHISFQAQTRHNTKMEKLQRNATIYVSHFLQVLLMCVERGEMKRAVLPLYGLDTGDTSLPNIKTIAGLTEWGRKAIEGEKARVKAGGRPIYNPPIGIVTTHLDIFCEFYERQQRLARRTKQDLTELMRLRPDVDAILQELWNQVETHYAEEPPEVRYAQCRRLGIVYYYRKNEEHLY</sequence>
<dbReference type="Proteomes" id="UP000016648">
    <property type="component" value="Unassembled WGS sequence"/>
</dbReference>
<reference evidence="1 2" key="1">
    <citation type="submission" date="2013-08" db="EMBL/GenBank/DDBJ databases">
        <authorList>
            <person name="Durkin A.S."/>
            <person name="Haft D.R."/>
            <person name="McCorrison J."/>
            <person name="Torralba M."/>
            <person name="Gillis M."/>
            <person name="Haft D.H."/>
            <person name="Methe B."/>
            <person name="Sutton G."/>
            <person name="Nelson K.E."/>
        </authorList>
    </citation>
    <scope>NUCLEOTIDE SEQUENCE [LARGE SCALE GENOMIC DNA]</scope>
    <source>
        <strain evidence="1 2">F0067</strain>
    </source>
</reference>
<proteinExistence type="predicted"/>
<evidence type="ECO:0000313" key="1">
    <source>
        <dbReference type="EMBL" id="ERK39775.1"/>
    </source>
</evidence>
<dbReference type="RefSeq" id="WP_021588904.1">
    <property type="nucleotide sequence ID" value="NZ_AWEY01000008.1"/>
</dbReference>
<keyword evidence="2" id="KW-1185">Reference proteome</keyword>
<dbReference type="EMBL" id="AWEY01000008">
    <property type="protein sequence ID" value="ERK39775.1"/>
    <property type="molecule type" value="Genomic_DNA"/>
</dbReference>
<dbReference type="PATRIC" id="fig|1115809.3.peg.595"/>
<organism evidence="1 2">
    <name type="scientific">Segatella baroniae F0067</name>
    <dbReference type="NCBI Taxonomy" id="1115809"/>
    <lineage>
        <taxon>Bacteria</taxon>
        <taxon>Pseudomonadati</taxon>
        <taxon>Bacteroidota</taxon>
        <taxon>Bacteroidia</taxon>
        <taxon>Bacteroidales</taxon>
        <taxon>Prevotellaceae</taxon>
        <taxon>Segatella</taxon>
    </lineage>
</organism>
<dbReference type="AlphaFoldDB" id="U2NNX9"/>
<comment type="caution">
    <text evidence="1">The sequence shown here is derived from an EMBL/GenBank/DDBJ whole genome shotgun (WGS) entry which is preliminary data.</text>
</comment>
<name>U2NNX9_9BACT</name>
<gene>
    <name evidence="1" type="ORF">HMPREF9135_0125</name>
</gene>
<accession>U2NNX9</accession>